<organism evidence="2 3">
    <name type="scientific">Virgibacillus halodenitrificans</name>
    <name type="common">Bacillus halodenitrificans</name>
    <dbReference type="NCBI Taxonomy" id="1482"/>
    <lineage>
        <taxon>Bacteria</taxon>
        <taxon>Bacillati</taxon>
        <taxon>Bacillota</taxon>
        <taxon>Bacilli</taxon>
        <taxon>Bacillales</taxon>
        <taxon>Bacillaceae</taxon>
        <taxon>Virgibacillus</taxon>
    </lineage>
</organism>
<dbReference type="InterPro" id="IPR019405">
    <property type="entry name" value="Lactonase_7-beta_prop"/>
</dbReference>
<accession>A0ABR7VKE8</accession>
<dbReference type="InterPro" id="IPR011048">
    <property type="entry name" value="Haem_d1_sf"/>
</dbReference>
<dbReference type="Pfam" id="PF10282">
    <property type="entry name" value="Lactonase"/>
    <property type="match status" value="1"/>
</dbReference>
<evidence type="ECO:0000313" key="3">
    <source>
        <dbReference type="Proteomes" id="UP000621631"/>
    </source>
</evidence>
<dbReference type="PANTHER" id="PTHR30344:SF1">
    <property type="entry name" value="6-PHOSPHOGLUCONOLACTONASE"/>
    <property type="match status" value="1"/>
</dbReference>
<evidence type="ECO:0000313" key="2">
    <source>
        <dbReference type="EMBL" id="MBD1222404.1"/>
    </source>
</evidence>
<dbReference type="InterPro" id="IPR050282">
    <property type="entry name" value="Cycloisomerase_2"/>
</dbReference>
<evidence type="ECO:0000256" key="1">
    <source>
        <dbReference type="ARBA" id="ARBA00005564"/>
    </source>
</evidence>
<dbReference type="InterPro" id="IPR015943">
    <property type="entry name" value="WD40/YVTN_repeat-like_dom_sf"/>
</dbReference>
<comment type="similarity">
    <text evidence="1">Belongs to the cycloisomerase 2 family.</text>
</comment>
<dbReference type="SUPFAM" id="SSF51004">
    <property type="entry name" value="C-terminal (heme d1) domain of cytochrome cd1-nitrite reductase"/>
    <property type="match status" value="1"/>
</dbReference>
<sequence>MLLQEDDYIVYVGTYGSEQDNTIRVLRLDPIARSLKQLEGVQGIENPSYLTVNQSQEALYAISEVKEGKVTLYEIDKPTYHLQEGNSQRGEAVEGPCYITLDEAEDYLFIVNYGGGSLSVYELASDHTIGQLLDQQTYSVGSRPHTIVQIPGTSNFVVTDLGLDRIYLYKLINGKLMIINEIATTPGSGPRHAAVLADHKKVYIVNEFNSQLSVYSYDSSFSSMELVQKINTIDKPIGLKNYGADVHIAYGKSFLYTSNRGHDSISVFQIDEEGLLIYVDNVSSEGNWPRNFVITPDEKFLLIANERTNSIVLMEIGADGLPIYSGEKYTIPAPVCLKTF</sequence>
<name>A0ABR7VKE8_VIRHA</name>
<reference evidence="2 3" key="1">
    <citation type="submission" date="2020-09" db="EMBL/GenBank/DDBJ databases">
        <title>Draft Genome Sequences of Oil-Oxidizing Bacteria Halomonas titanicae, Marinobacter lutaoensis, and Virgibacillus halodenitrificans Isolated from Highly Saline Environments.</title>
        <authorList>
            <person name="Grouzdev D.S."/>
            <person name="Sokolova D.S."/>
            <person name="Semenova E.M."/>
            <person name="Borzenkov I.A."/>
            <person name="Bidzhieva S.K."/>
            <person name="Poltaraus A.B."/>
            <person name="Nazina T.N."/>
        </authorList>
    </citation>
    <scope>NUCLEOTIDE SEQUENCE [LARGE SCALE GENOMIC DNA]</scope>
    <source>
        <strain evidence="2 3">VKM B-3472D</strain>
    </source>
</reference>
<dbReference type="PANTHER" id="PTHR30344">
    <property type="entry name" value="6-PHOSPHOGLUCONOLACTONASE-RELATED"/>
    <property type="match status" value="1"/>
</dbReference>
<dbReference type="Gene3D" id="2.130.10.10">
    <property type="entry name" value="YVTN repeat-like/Quinoprotein amine dehydrogenase"/>
    <property type="match status" value="1"/>
</dbReference>
<comment type="caution">
    <text evidence="2">The sequence shown here is derived from an EMBL/GenBank/DDBJ whole genome shotgun (WGS) entry which is preliminary data.</text>
</comment>
<gene>
    <name evidence="2" type="ORF">IC602_07275</name>
</gene>
<dbReference type="EMBL" id="JACWEZ010000003">
    <property type="protein sequence ID" value="MBD1222404.1"/>
    <property type="molecule type" value="Genomic_DNA"/>
</dbReference>
<keyword evidence="3" id="KW-1185">Reference proteome</keyword>
<proteinExistence type="inferred from homology"/>
<protein>
    <submittedName>
        <fullName evidence="2">Lactonase family protein</fullName>
    </submittedName>
</protein>
<dbReference type="Proteomes" id="UP000621631">
    <property type="component" value="Unassembled WGS sequence"/>
</dbReference>